<name>A0ABX0PPI8_9GAMM</name>
<evidence type="ECO:0000313" key="1">
    <source>
        <dbReference type="EMBL" id="NIC04157.1"/>
    </source>
</evidence>
<sequence>MLKFYRSVRLFFKGLERNFKIIRFGDVPVYHVRSEAEEKYKRLSTSRIPRVVAAIYLFREFFLSRHKRYIGAVPETLYCGSTRNNEREFLFLQEILENSEVSGLFEYEKEKNISFYPTKKGKNDLHHVLVRLAFYFCCLVYLCQIKINPTSLRFLIRFANAYYRLFVYFERTIAKPRISIFANDHTDISVALSMIMKLHSVPRIYVQHAEVTQDFPGLDFEYSVLRNDKSLRIYASIAEIDGSTYVIPREKKATSFEKITHVPPDKVDVVIYLSSTFIQKKVEVVVSYCQLNPGIRSVAIKKHPRSQDRDFAFLNGVSVYDIVPEFDHIALVPNSSVVIGLLHCGIKTYQLFELDHIREDYYGFVREMVTPKIHIEELKARFWKGGFYNESWLERFKAYDPSVSDHWEKDLIQLKNDVAKQLMISKSSC</sequence>
<reference evidence="1 2" key="1">
    <citation type="submission" date="2020-03" db="EMBL/GenBank/DDBJ databases">
        <title>Identification of Halomonas strains.</title>
        <authorList>
            <person name="Xiao Z."/>
            <person name="Dong F."/>
            <person name="Wang Z."/>
            <person name="Zhao J.-Y."/>
        </authorList>
    </citation>
    <scope>NUCLEOTIDE SEQUENCE [LARGE SCALE GENOMIC DNA]</scope>
    <source>
        <strain evidence="1 2">DX6</strain>
    </source>
</reference>
<keyword evidence="2" id="KW-1185">Reference proteome</keyword>
<evidence type="ECO:0000313" key="2">
    <source>
        <dbReference type="Proteomes" id="UP001318321"/>
    </source>
</evidence>
<proteinExistence type="predicted"/>
<protein>
    <submittedName>
        <fullName evidence="1">Uncharacterized protein</fullName>
    </submittedName>
</protein>
<gene>
    <name evidence="1" type="ORF">HBJ55_01780</name>
</gene>
<comment type="caution">
    <text evidence="1">The sequence shown here is derived from an EMBL/GenBank/DDBJ whole genome shotgun (WGS) entry which is preliminary data.</text>
</comment>
<dbReference type="EMBL" id="JAAQTO010000004">
    <property type="protein sequence ID" value="NIC04157.1"/>
    <property type="molecule type" value="Genomic_DNA"/>
</dbReference>
<accession>A0ABX0PPI8</accession>
<dbReference type="Proteomes" id="UP001318321">
    <property type="component" value="Unassembled WGS sequence"/>
</dbReference>
<dbReference type="RefSeq" id="WP_167110434.1">
    <property type="nucleotide sequence ID" value="NZ_JAAQTO010000004.1"/>
</dbReference>
<organism evidence="1 2">
    <name type="scientific">Billgrantia bachuensis</name>
    <dbReference type="NCBI Taxonomy" id="2717286"/>
    <lineage>
        <taxon>Bacteria</taxon>
        <taxon>Pseudomonadati</taxon>
        <taxon>Pseudomonadota</taxon>
        <taxon>Gammaproteobacteria</taxon>
        <taxon>Oceanospirillales</taxon>
        <taxon>Halomonadaceae</taxon>
        <taxon>Billgrantia</taxon>
    </lineage>
</organism>